<reference evidence="1" key="1">
    <citation type="submission" date="2020-11" db="EMBL/GenBank/DDBJ databases">
        <authorList>
            <consortium name="DOE Joint Genome Institute"/>
            <person name="Ahrendt S."/>
            <person name="Riley R."/>
            <person name="Andreopoulos W."/>
            <person name="Labutti K."/>
            <person name="Pangilinan J."/>
            <person name="Ruiz-Duenas F.J."/>
            <person name="Barrasa J.M."/>
            <person name="Sanchez-Garcia M."/>
            <person name="Camarero S."/>
            <person name="Miyauchi S."/>
            <person name="Serrano A."/>
            <person name="Linde D."/>
            <person name="Babiker R."/>
            <person name="Drula E."/>
            <person name="Ayuso-Fernandez I."/>
            <person name="Pacheco R."/>
            <person name="Padilla G."/>
            <person name="Ferreira P."/>
            <person name="Barriuso J."/>
            <person name="Kellner H."/>
            <person name="Castanera R."/>
            <person name="Alfaro M."/>
            <person name="Ramirez L."/>
            <person name="Pisabarro A.G."/>
            <person name="Kuo A."/>
            <person name="Tritt A."/>
            <person name="Lipzen A."/>
            <person name="He G."/>
            <person name="Yan M."/>
            <person name="Ng V."/>
            <person name="Cullen D."/>
            <person name="Martin F."/>
            <person name="Rosso M.-N."/>
            <person name="Henrissat B."/>
            <person name="Hibbett D."/>
            <person name="Martinez A.T."/>
            <person name="Grigoriev I.V."/>
        </authorList>
    </citation>
    <scope>NUCLEOTIDE SEQUENCE</scope>
    <source>
        <strain evidence="1">CBS 506.95</strain>
    </source>
</reference>
<dbReference type="AlphaFoldDB" id="A0A9P6EDQ6"/>
<dbReference type="Proteomes" id="UP000807306">
    <property type="component" value="Unassembled WGS sequence"/>
</dbReference>
<comment type="caution">
    <text evidence="1">The sequence shown here is derived from an EMBL/GenBank/DDBJ whole genome shotgun (WGS) entry which is preliminary data.</text>
</comment>
<proteinExistence type="predicted"/>
<evidence type="ECO:0000313" key="1">
    <source>
        <dbReference type="EMBL" id="KAF9527159.1"/>
    </source>
</evidence>
<gene>
    <name evidence="1" type="ORF">CPB83DRAFT_884490</name>
</gene>
<accession>A0A9P6EDQ6</accession>
<keyword evidence="2" id="KW-1185">Reference proteome</keyword>
<sequence>MAEPFFSMMDAAASSTTGFLKNLTSLICHINDKEFNWTWLLVFLTTMTTRQEKSLRSLEFLYTGCLSDESKPGTLKDKKTFDLILGVMEDVELKVVDNCKVDLIESLREHYNM</sequence>
<dbReference type="EMBL" id="MU157864">
    <property type="protein sequence ID" value="KAF9527159.1"/>
    <property type="molecule type" value="Genomic_DNA"/>
</dbReference>
<organism evidence="1 2">
    <name type="scientific">Crepidotus variabilis</name>
    <dbReference type="NCBI Taxonomy" id="179855"/>
    <lineage>
        <taxon>Eukaryota</taxon>
        <taxon>Fungi</taxon>
        <taxon>Dikarya</taxon>
        <taxon>Basidiomycota</taxon>
        <taxon>Agaricomycotina</taxon>
        <taxon>Agaricomycetes</taxon>
        <taxon>Agaricomycetidae</taxon>
        <taxon>Agaricales</taxon>
        <taxon>Agaricineae</taxon>
        <taxon>Crepidotaceae</taxon>
        <taxon>Crepidotus</taxon>
    </lineage>
</organism>
<name>A0A9P6EDQ6_9AGAR</name>
<protein>
    <submittedName>
        <fullName evidence="1">Uncharacterized protein</fullName>
    </submittedName>
</protein>
<evidence type="ECO:0000313" key="2">
    <source>
        <dbReference type="Proteomes" id="UP000807306"/>
    </source>
</evidence>